<dbReference type="RefSeq" id="XP_004832425.1">
    <property type="nucleotide sequence ID" value="XM_004832368.1"/>
</dbReference>
<reference evidence="1 2" key="1">
    <citation type="journal article" date="2012" name="BMC Genomics">
        <title>Comparative genomic analysis and phylogenetic position of Theileria equi.</title>
        <authorList>
            <person name="Kappmeyer L.S."/>
            <person name="Thiagarajan M."/>
            <person name="Herndon D.R."/>
            <person name="Ramsay J.D."/>
            <person name="Caler E."/>
            <person name="Djikeng A."/>
            <person name="Gillespie J.J."/>
            <person name="Lau A.O."/>
            <person name="Roalson E.H."/>
            <person name="Silva J.C."/>
            <person name="Silva M.G."/>
            <person name="Suarez C.E."/>
            <person name="Ueti M.W."/>
            <person name="Nene V.M."/>
            <person name="Mealey R.H."/>
            <person name="Knowles D.P."/>
            <person name="Brayton K.A."/>
        </authorList>
    </citation>
    <scope>NUCLEOTIDE SEQUENCE [LARGE SCALE GENOMIC DNA]</scope>
    <source>
        <strain evidence="1 2">WA</strain>
    </source>
</reference>
<dbReference type="VEuPathDB" id="PiroplasmaDB:BEWA_015320"/>
<sequence>MANKPASQLEKADKLLTYLAKKIEESKPANTVHFIVDVLCTYYPTHVPYFSKIWFYDKELDAEKQNVRNFFKHNNSTSTIAQHFINAGFDCLESLTYLTTDILEEIQAYNNVQWLPGHKVRVHQIFQNITQLVKDYSDFLKTQKRTKLQYITRTIPEHGITRCEYPVSVKTGTSHIAASYYYQKPIFEDLTSPDAGFPGQPKLREAYSLAQIANLSAEAATDKALDAINAKILDQTCHKNHFSVKES</sequence>
<dbReference type="eggNOG" id="ENOG502S0CT">
    <property type="taxonomic scope" value="Eukaryota"/>
</dbReference>
<evidence type="ECO:0000313" key="1">
    <source>
        <dbReference type="EMBL" id="EKX72973.1"/>
    </source>
</evidence>
<gene>
    <name evidence="1" type="ORF">BEWA_015320</name>
</gene>
<proteinExistence type="predicted"/>
<accession>L1LCS9</accession>
<dbReference type="AlphaFoldDB" id="L1LCS9"/>
<dbReference type="GeneID" id="15802637"/>
<evidence type="ECO:0000313" key="2">
    <source>
        <dbReference type="Proteomes" id="UP000031512"/>
    </source>
</evidence>
<comment type="caution">
    <text evidence="1">The sequence shown here is derived from an EMBL/GenBank/DDBJ whole genome shotgun (WGS) entry which is preliminary data.</text>
</comment>
<keyword evidence="2" id="KW-1185">Reference proteome</keyword>
<name>L1LCS9_THEEQ</name>
<dbReference type="Proteomes" id="UP000031512">
    <property type="component" value="Unassembled WGS sequence"/>
</dbReference>
<dbReference type="KEGG" id="beq:BEWA_015320"/>
<dbReference type="OrthoDB" id="445338at2759"/>
<dbReference type="EMBL" id="ACOU01000004">
    <property type="protein sequence ID" value="EKX72973.1"/>
    <property type="molecule type" value="Genomic_DNA"/>
</dbReference>
<protein>
    <submittedName>
        <fullName evidence="1">Uncharacterized protein</fullName>
    </submittedName>
</protein>
<organism evidence="1 2">
    <name type="scientific">Theileria equi strain WA</name>
    <dbReference type="NCBI Taxonomy" id="1537102"/>
    <lineage>
        <taxon>Eukaryota</taxon>
        <taxon>Sar</taxon>
        <taxon>Alveolata</taxon>
        <taxon>Apicomplexa</taxon>
        <taxon>Aconoidasida</taxon>
        <taxon>Piroplasmida</taxon>
        <taxon>Theileriidae</taxon>
        <taxon>Theileria</taxon>
    </lineage>
</organism>